<accession>A0A1U9UJC0</accession>
<dbReference type="PANTHER" id="PTHR43581">
    <property type="entry name" value="ATP/GTP PHOSPHATASE"/>
    <property type="match status" value="1"/>
</dbReference>
<dbReference type="KEGG" id="cuh:BJN34_00060"/>
<dbReference type="InterPro" id="IPR041685">
    <property type="entry name" value="AAA_GajA/Old/RecF-like"/>
</dbReference>
<dbReference type="OrthoDB" id="3322489at2"/>
<dbReference type="Proteomes" id="UP000189627">
    <property type="component" value="Chromosome 1"/>
</dbReference>
<feature type="domain" description="DUF3696" evidence="2">
    <location>
        <begin position="383"/>
        <end position="428"/>
    </location>
</feature>
<dbReference type="InterPro" id="IPR022532">
    <property type="entry name" value="DUF3696"/>
</dbReference>
<organism evidence="4 5">
    <name type="scientific">Cupriavidus necator</name>
    <name type="common">Alcaligenes eutrophus</name>
    <name type="synonym">Ralstonia eutropha</name>
    <dbReference type="NCBI Taxonomy" id="106590"/>
    <lineage>
        <taxon>Bacteria</taxon>
        <taxon>Pseudomonadati</taxon>
        <taxon>Pseudomonadota</taxon>
        <taxon>Betaproteobacteria</taxon>
        <taxon>Burkholderiales</taxon>
        <taxon>Burkholderiaceae</taxon>
        <taxon>Cupriavidus</taxon>
    </lineage>
</organism>
<gene>
    <name evidence="4" type="ORF">BJN34_00060</name>
</gene>
<dbReference type="InterPro" id="IPR027417">
    <property type="entry name" value="P-loop_NTPase"/>
</dbReference>
<dbReference type="SUPFAM" id="SSF52540">
    <property type="entry name" value="P-loop containing nucleoside triphosphate hydrolases"/>
    <property type="match status" value="1"/>
</dbReference>
<reference evidence="5" key="1">
    <citation type="submission" date="2017-02" db="EMBL/GenBank/DDBJ databases">
        <title>Complete genome sequence of Cupriavidus necator strain NH9, a 3-chlorobenzoate degrader.</title>
        <authorList>
            <person name="Moriuchi R."/>
            <person name="Dohra H."/>
            <person name="Ogawa N."/>
        </authorList>
    </citation>
    <scope>NUCLEOTIDE SEQUENCE [LARGE SCALE GENOMIC DNA]</scope>
    <source>
        <strain evidence="5">NH9</strain>
    </source>
</reference>
<feature type="compositionally biased region" description="Basic and acidic residues" evidence="1">
    <location>
        <begin position="423"/>
        <end position="437"/>
    </location>
</feature>
<protein>
    <submittedName>
        <fullName evidence="4">DUF3696 domain-containing protein</fullName>
    </submittedName>
</protein>
<dbReference type="InterPro" id="IPR051396">
    <property type="entry name" value="Bact_Antivir_Def_Nuclease"/>
</dbReference>
<name>A0A1U9UJC0_CUPNE</name>
<evidence type="ECO:0000259" key="3">
    <source>
        <dbReference type="Pfam" id="PF13175"/>
    </source>
</evidence>
<dbReference type="EMBL" id="CP017757">
    <property type="protein sequence ID" value="AQV92285.1"/>
    <property type="molecule type" value="Genomic_DNA"/>
</dbReference>
<feature type="region of interest" description="Disordered" evidence="1">
    <location>
        <begin position="423"/>
        <end position="443"/>
    </location>
</feature>
<evidence type="ECO:0000313" key="4">
    <source>
        <dbReference type="EMBL" id="AQV92285.1"/>
    </source>
</evidence>
<dbReference type="AlphaFoldDB" id="A0A1U9UJC0"/>
<feature type="domain" description="Endonuclease GajA/Old nuclease/RecF-like AAA" evidence="3">
    <location>
        <begin position="294"/>
        <end position="367"/>
    </location>
</feature>
<dbReference type="Gene3D" id="3.40.50.300">
    <property type="entry name" value="P-loop containing nucleotide triphosphate hydrolases"/>
    <property type="match status" value="1"/>
</dbReference>
<sequence length="443" mass="48050">MLTHLKLNNFKIWRSTGQMQLAPLTLVFGTNSSGKSSLIQSLLLLRQTVKSQDPNLDLNFGNPDTGDSVVLGQFADVLCRHGAATEAVKVKQIGIEFGWRAGEPSAGAGTFTARYVQGRGRSADLAYLRIGSAGRGFTAQLGKHGAYKLLPESARHWSKQSPAFKPQRSFSFSDSAVQALGADADRVLSVGPMLLEELARVIYLGPVRRLAQRDYVWNGRTPGSIGDDGGRAVDALIASGVAKQDAAKRGLPVPAAAELFNGTAQWLSRMGLADELQVRQLGRSARYELLVVSNGEASNLKDVGVGVSQVLPLVVAALFAERGSIVMVEEPESHLHPVAQTELAEMLASVSGDRGVQFIVETHSEHLLRRMQTLVARATVKTEHLRMYFVEREGNAAKLQWLEVDLFGTIKPWPEHFFGDSAGEAREQAKARAERMKKAASNA</sequence>
<dbReference type="PIRSF" id="PIRSF034888">
    <property type="entry name" value="P-loop_UCP034888"/>
    <property type="match status" value="1"/>
</dbReference>
<evidence type="ECO:0000256" key="1">
    <source>
        <dbReference type="SAM" id="MobiDB-lite"/>
    </source>
</evidence>
<evidence type="ECO:0000313" key="5">
    <source>
        <dbReference type="Proteomes" id="UP000189627"/>
    </source>
</evidence>
<evidence type="ECO:0000259" key="2">
    <source>
        <dbReference type="Pfam" id="PF12476"/>
    </source>
</evidence>
<dbReference type="RefSeq" id="WP_078194644.1">
    <property type="nucleotide sequence ID" value="NZ_CP017757.2"/>
</dbReference>
<dbReference type="PANTHER" id="PTHR43581:SF2">
    <property type="entry name" value="EXCINUCLEASE ATPASE SUBUNIT"/>
    <property type="match status" value="1"/>
</dbReference>
<dbReference type="Pfam" id="PF13175">
    <property type="entry name" value="AAA_15"/>
    <property type="match status" value="1"/>
</dbReference>
<dbReference type="InterPro" id="IPR014592">
    <property type="entry name" value="P-loop_UCP034888"/>
</dbReference>
<dbReference type="Pfam" id="PF12476">
    <property type="entry name" value="DUF3696"/>
    <property type="match status" value="1"/>
</dbReference>
<proteinExistence type="predicted"/>